<dbReference type="Proteomes" id="UP001415857">
    <property type="component" value="Unassembled WGS sequence"/>
</dbReference>
<evidence type="ECO:0000313" key="14">
    <source>
        <dbReference type="Proteomes" id="UP001415857"/>
    </source>
</evidence>
<gene>
    <name evidence="13" type="ORF">L1049_005202</name>
</gene>
<organism evidence="13 14">
    <name type="scientific">Liquidambar formosana</name>
    <name type="common">Formosan gum</name>
    <dbReference type="NCBI Taxonomy" id="63359"/>
    <lineage>
        <taxon>Eukaryota</taxon>
        <taxon>Viridiplantae</taxon>
        <taxon>Streptophyta</taxon>
        <taxon>Embryophyta</taxon>
        <taxon>Tracheophyta</taxon>
        <taxon>Spermatophyta</taxon>
        <taxon>Magnoliopsida</taxon>
        <taxon>eudicotyledons</taxon>
        <taxon>Gunneridae</taxon>
        <taxon>Pentapetalae</taxon>
        <taxon>Saxifragales</taxon>
        <taxon>Altingiaceae</taxon>
        <taxon>Liquidambar</taxon>
    </lineage>
</organism>
<keyword evidence="3 12" id="KW-0812">Transmembrane</keyword>
<dbReference type="GO" id="GO:0046872">
    <property type="term" value="F:metal ion binding"/>
    <property type="evidence" value="ECO:0007669"/>
    <property type="project" value="UniProtKB-KW"/>
</dbReference>
<dbReference type="GO" id="GO:0006784">
    <property type="term" value="P:heme A biosynthetic process"/>
    <property type="evidence" value="ECO:0007669"/>
    <property type="project" value="InterPro"/>
</dbReference>
<keyword evidence="6" id="KW-0560">Oxidoreductase</keyword>
<evidence type="ECO:0000256" key="11">
    <source>
        <dbReference type="ARBA" id="ARBA00048044"/>
    </source>
</evidence>
<evidence type="ECO:0000256" key="10">
    <source>
        <dbReference type="ARBA" id="ARBA00044501"/>
    </source>
</evidence>
<evidence type="ECO:0000256" key="9">
    <source>
        <dbReference type="ARBA" id="ARBA00023136"/>
    </source>
</evidence>
<comment type="pathway">
    <text evidence="10">Porphyrin-containing compound metabolism; heme A biosynthesis; heme A from heme O: step 1/1.</text>
</comment>
<comment type="subcellular location">
    <subcellularLocation>
        <location evidence="2">Membrane</location>
        <topology evidence="2">Multi-pass membrane protein</topology>
    </subcellularLocation>
</comment>
<dbReference type="EMBL" id="JBBPBK010000007">
    <property type="protein sequence ID" value="KAK9282288.1"/>
    <property type="molecule type" value="Genomic_DNA"/>
</dbReference>
<keyword evidence="9 12" id="KW-0472">Membrane</keyword>
<feature type="transmembrane region" description="Helical" evidence="12">
    <location>
        <begin position="143"/>
        <end position="162"/>
    </location>
</feature>
<comment type="catalytic activity">
    <reaction evidence="11">
        <text>Fe(II)-heme o + 2 A + H2O = Fe(II)-heme a + 2 AH2</text>
        <dbReference type="Rhea" id="RHEA:63388"/>
        <dbReference type="ChEBI" id="CHEBI:13193"/>
        <dbReference type="ChEBI" id="CHEBI:15377"/>
        <dbReference type="ChEBI" id="CHEBI:17499"/>
        <dbReference type="ChEBI" id="CHEBI:60530"/>
        <dbReference type="ChEBI" id="CHEBI:61715"/>
        <dbReference type="EC" id="1.17.99.9"/>
    </reaction>
    <physiologicalReaction direction="left-to-right" evidence="11">
        <dbReference type="Rhea" id="RHEA:63389"/>
    </physiologicalReaction>
</comment>
<feature type="transmembrane region" description="Helical" evidence="12">
    <location>
        <begin position="182"/>
        <end position="201"/>
    </location>
</feature>
<evidence type="ECO:0000256" key="5">
    <source>
        <dbReference type="ARBA" id="ARBA00022989"/>
    </source>
</evidence>
<dbReference type="GO" id="GO:0120547">
    <property type="term" value="F:heme A synthase activity"/>
    <property type="evidence" value="ECO:0007669"/>
    <property type="project" value="UniProtKB-EC"/>
</dbReference>
<dbReference type="PANTHER" id="PTHR23289">
    <property type="entry name" value="CYTOCHROME C OXIDASE ASSEMBLY PROTEIN COX15"/>
    <property type="match status" value="1"/>
</dbReference>
<protein>
    <submittedName>
        <fullName evidence="13">Uncharacterized protein</fullName>
    </submittedName>
</protein>
<evidence type="ECO:0000313" key="13">
    <source>
        <dbReference type="EMBL" id="KAK9282288.1"/>
    </source>
</evidence>
<keyword evidence="5 12" id="KW-1133">Transmembrane helix</keyword>
<evidence type="ECO:0000256" key="7">
    <source>
        <dbReference type="ARBA" id="ARBA00023004"/>
    </source>
</evidence>
<name>A0AAP0RQ90_LIQFO</name>
<comment type="caution">
    <text evidence="13">The sequence shown here is derived from an EMBL/GenBank/DDBJ whole genome shotgun (WGS) entry which is preliminary data.</text>
</comment>
<dbReference type="AlphaFoldDB" id="A0AAP0RQ90"/>
<dbReference type="Pfam" id="PF02628">
    <property type="entry name" value="COX15-CtaA"/>
    <property type="match status" value="1"/>
</dbReference>
<dbReference type="GO" id="GO:0016653">
    <property type="term" value="F:oxidoreductase activity, acting on NAD(P)H, heme protein as acceptor"/>
    <property type="evidence" value="ECO:0007669"/>
    <property type="project" value="TreeGrafter"/>
</dbReference>
<reference evidence="13 14" key="1">
    <citation type="journal article" date="2024" name="Plant J.">
        <title>Genome sequences and population genomics reveal climatic adaptation and genomic divergence between two closely related sweetgum species.</title>
        <authorList>
            <person name="Xu W.Q."/>
            <person name="Ren C.Q."/>
            <person name="Zhang X.Y."/>
            <person name="Comes H.P."/>
            <person name="Liu X.H."/>
            <person name="Li Y.G."/>
            <person name="Kettle C.J."/>
            <person name="Jalonen R."/>
            <person name="Gaisberger H."/>
            <person name="Ma Y.Z."/>
            <person name="Qiu Y.X."/>
        </authorList>
    </citation>
    <scope>NUCLEOTIDE SEQUENCE [LARGE SCALE GENOMIC DNA]</scope>
    <source>
        <strain evidence="13">Hangzhou</strain>
    </source>
</reference>
<dbReference type="InterPro" id="IPR003780">
    <property type="entry name" value="COX15/CtaA_fam"/>
</dbReference>
<evidence type="ECO:0000256" key="2">
    <source>
        <dbReference type="ARBA" id="ARBA00004141"/>
    </source>
</evidence>
<comment type="cofactor">
    <cofactor evidence="1">
        <name>heme b</name>
        <dbReference type="ChEBI" id="CHEBI:60344"/>
    </cofactor>
</comment>
<keyword evidence="7" id="KW-0408">Iron</keyword>
<proteinExistence type="predicted"/>
<accession>A0AAP0RQ90</accession>
<keyword evidence="8" id="KW-0350">Heme biosynthesis</keyword>
<dbReference type="GO" id="GO:0005743">
    <property type="term" value="C:mitochondrial inner membrane"/>
    <property type="evidence" value="ECO:0007669"/>
    <property type="project" value="TreeGrafter"/>
</dbReference>
<evidence type="ECO:0000256" key="1">
    <source>
        <dbReference type="ARBA" id="ARBA00001970"/>
    </source>
</evidence>
<keyword evidence="14" id="KW-1185">Reference proteome</keyword>
<dbReference type="InterPro" id="IPR023754">
    <property type="entry name" value="HemeA_Synthase_type2"/>
</dbReference>
<evidence type="ECO:0000256" key="3">
    <source>
        <dbReference type="ARBA" id="ARBA00022692"/>
    </source>
</evidence>
<keyword evidence="4" id="KW-0479">Metal-binding</keyword>
<sequence length="343" mass="38756">MDEKTEEKVPGNATIIGGYSIFKAMGHDGEKKIRWKRKNHVWQQIGVVLSKSQAQNRIYQLFLPDFSEFNSFGPKGSYIPSFWSMSTAASVCAKNKEKLKLLVTAGPHAQKMVQMWLFGLAAWEPASEYVQPRVSLYRLTAHLTSAFVIYCGLFWIALSVVMPEQAADSVAWIRGAAKVERLTLPLSFIVGIMAVSGAFVAGNDAGHAYNTFPKMGDMWIPDDVFCMKPLIRNFFENTSTVQTLYPCNCNLNLNWQFVTVNKKLDIHPAVRFLIGSTISTVSMAALQVTFRDINTSILCTCFTWLCTSQPLWKIIHCRSVNRLKLKPLEWFCLLQLLPLDPKR</sequence>
<evidence type="ECO:0000256" key="12">
    <source>
        <dbReference type="SAM" id="Phobius"/>
    </source>
</evidence>
<dbReference type="PANTHER" id="PTHR23289:SF2">
    <property type="entry name" value="CYTOCHROME C OXIDASE ASSEMBLY PROTEIN COX15 HOMOLOG"/>
    <property type="match status" value="1"/>
</dbReference>
<evidence type="ECO:0000256" key="8">
    <source>
        <dbReference type="ARBA" id="ARBA00023133"/>
    </source>
</evidence>
<evidence type="ECO:0000256" key="6">
    <source>
        <dbReference type="ARBA" id="ARBA00023002"/>
    </source>
</evidence>
<evidence type="ECO:0000256" key="4">
    <source>
        <dbReference type="ARBA" id="ARBA00022723"/>
    </source>
</evidence>